<accession>A0A6A4IH81</accession>
<keyword evidence="2" id="KW-1185">Reference proteome</keyword>
<sequence length="53" mass="6065">KQKTEVQFPPPPTAHNVMHDIISGYCNETDPKNFEEAGCCVCGMLRKHWNCMK</sequence>
<reference evidence="1" key="1">
    <citation type="journal article" date="2019" name="Environ. Microbiol.">
        <title>Fungal ecological strategies reflected in gene transcription - a case study of two litter decomposers.</title>
        <authorList>
            <person name="Barbi F."/>
            <person name="Kohler A."/>
            <person name="Barry K."/>
            <person name="Baskaran P."/>
            <person name="Daum C."/>
            <person name="Fauchery L."/>
            <person name="Ihrmark K."/>
            <person name="Kuo A."/>
            <person name="LaButti K."/>
            <person name="Lipzen A."/>
            <person name="Morin E."/>
            <person name="Grigoriev I.V."/>
            <person name="Henrissat B."/>
            <person name="Lindahl B."/>
            <person name="Martin F."/>
        </authorList>
    </citation>
    <scope>NUCLEOTIDE SEQUENCE</scope>
    <source>
        <strain evidence="1">JB14</strain>
    </source>
</reference>
<protein>
    <submittedName>
        <fullName evidence="1">Uncharacterized protein</fullName>
    </submittedName>
</protein>
<evidence type="ECO:0000313" key="2">
    <source>
        <dbReference type="Proteomes" id="UP000799118"/>
    </source>
</evidence>
<gene>
    <name evidence="1" type="ORF">BT96DRAFT_778462</name>
</gene>
<feature type="non-terminal residue" evidence="1">
    <location>
        <position position="53"/>
    </location>
</feature>
<feature type="non-terminal residue" evidence="1">
    <location>
        <position position="1"/>
    </location>
</feature>
<evidence type="ECO:0000313" key="1">
    <source>
        <dbReference type="EMBL" id="KAE9409073.1"/>
    </source>
</evidence>
<proteinExistence type="predicted"/>
<dbReference type="AlphaFoldDB" id="A0A6A4IH81"/>
<dbReference type="EMBL" id="ML769389">
    <property type="protein sequence ID" value="KAE9409073.1"/>
    <property type="molecule type" value="Genomic_DNA"/>
</dbReference>
<organism evidence="1 2">
    <name type="scientific">Gymnopus androsaceus JB14</name>
    <dbReference type="NCBI Taxonomy" id="1447944"/>
    <lineage>
        <taxon>Eukaryota</taxon>
        <taxon>Fungi</taxon>
        <taxon>Dikarya</taxon>
        <taxon>Basidiomycota</taxon>
        <taxon>Agaricomycotina</taxon>
        <taxon>Agaricomycetes</taxon>
        <taxon>Agaricomycetidae</taxon>
        <taxon>Agaricales</taxon>
        <taxon>Marasmiineae</taxon>
        <taxon>Omphalotaceae</taxon>
        <taxon>Gymnopus</taxon>
    </lineage>
</organism>
<dbReference type="OrthoDB" id="3042825at2759"/>
<name>A0A6A4IH81_9AGAR</name>
<dbReference type="Proteomes" id="UP000799118">
    <property type="component" value="Unassembled WGS sequence"/>
</dbReference>